<proteinExistence type="predicted"/>
<feature type="domain" description="PPM-type phosphatase" evidence="3">
    <location>
        <begin position="228"/>
        <end position="441"/>
    </location>
</feature>
<dbReference type="PANTHER" id="PTHR43156:SF2">
    <property type="entry name" value="STAGE II SPORULATION PROTEIN E"/>
    <property type="match status" value="1"/>
</dbReference>
<dbReference type="InterPro" id="IPR001932">
    <property type="entry name" value="PPM-type_phosphatase-like_dom"/>
</dbReference>
<dbReference type="RefSeq" id="WP_146650720.1">
    <property type="nucleotide sequence ID" value="NZ_CP012333.1"/>
</dbReference>
<dbReference type="STRING" id="1391654.AKJ09_05974"/>
<organism evidence="4 5">
    <name type="scientific">Labilithrix luteola</name>
    <dbReference type="NCBI Taxonomy" id="1391654"/>
    <lineage>
        <taxon>Bacteria</taxon>
        <taxon>Pseudomonadati</taxon>
        <taxon>Myxococcota</taxon>
        <taxon>Polyangia</taxon>
        <taxon>Polyangiales</taxon>
        <taxon>Labilitrichaceae</taxon>
        <taxon>Labilithrix</taxon>
    </lineage>
</organism>
<keyword evidence="5" id="KW-1185">Reference proteome</keyword>
<accession>A0A0K1Q0K8</accession>
<dbReference type="PANTHER" id="PTHR43156">
    <property type="entry name" value="STAGE II SPORULATION PROTEIN E-RELATED"/>
    <property type="match status" value="1"/>
</dbReference>
<dbReference type="GO" id="GO:0016791">
    <property type="term" value="F:phosphatase activity"/>
    <property type="evidence" value="ECO:0007669"/>
    <property type="project" value="TreeGrafter"/>
</dbReference>
<dbReference type="EMBL" id="CP012333">
    <property type="protein sequence ID" value="AKU99310.1"/>
    <property type="molecule type" value="Genomic_DNA"/>
</dbReference>
<evidence type="ECO:0000256" key="2">
    <source>
        <dbReference type="SAM" id="Coils"/>
    </source>
</evidence>
<gene>
    <name evidence="4" type="ORF">AKJ09_05974</name>
</gene>
<keyword evidence="1" id="KW-0378">Hydrolase</keyword>
<evidence type="ECO:0000259" key="3">
    <source>
        <dbReference type="SMART" id="SM00331"/>
    </source>
</evidence>
<dbReference type="InterPro" id="IPR052016">
    <property type="entry name" value="Bact_Sigma-Reg"/>
</dbReference>
<dbReference type="OrthoDB" id="20101at2"/>
<dbReference type="Pfam" id="PF07228">
    <property type="entry name" value="SpoIIE"/>
    <property type="match status" value="1"/>
</dbReference>
<dbReference type="SMART" id="SM00331">
    <property type="entry name" value="PP2C_SIG"/>
    <property type="match status" value="1"/>
</dbReference>
<evidence type="ECO:0000313" key="5">
    <source>
        <dbReference type="Proteomes" id="UP000064967"/>
    </source>
</evidence>
<dbReference type="AlphaFoldDB" id="A0A0K1Q0K8"/>
<protein>
    <submittedName>
        <fullName evidence="4">Serine phosphatase RsbU, regulator of sigma subunit</fullName>
    </submittedName>
</protein>
<dbReference type="Proteomes" id="UP000064967">
    <property type="component" value="Chromosome"/>
</dbReference>
<dbReference type="KEGG" id="llu:AKJ09_05974"/>
<dbReference type="InterPro" id="IPR036457">
    <property type="entry name" value="PPM-type-like_dom_sf"/>
</dbReference>
<evidence type="ECO:0000313" key="4">
    <source>
        <dbReference type="EMBL" id="AKU99310.1"/>
    </source>
</evidence>
<evidence type="ECO:0000256" key="1">
    <source>
        <dbReference type="ARBA" id="ARBA00022801"/>
    </source>
</evidence>
<sequence>MTDLAFELAALRQQNEELKRRLEERQRSDERRRALRGCETVEEISERGIAFATAELGGGPALLLLDDPASSAFIVQAVANLPRERDDASRSVVVARADVLATSLSADAPLRHSQTSPVEAFAPFVAIIGSDRLVVSGLYDGTELVGLIVVGGDEAVGPRLLETSAELSAAIAAALRARSRAEELALLEIQERELVGLLREVEQRDETMQADLQQAREFQQLMMALPPVAGARIEALYEPCGLVGGDVYVVSELPGKIRIFVADATGHGVRASLTTMFIKSGYESLKHAPDPASLLRELNESIAATYRSSEMMFSACCVDVERSTGKLTLGCAGHPPACLVRGNEVVLLEARGALMGVRAGMRYEHTTTTLGPGDGLYVFTDGIAEARGENGDFFGEQRLYTLLRDTHVSGRSVSNTVRDTLRAFAGKRGLPDDVSLVGIRLEN</sequence>
<name>A0A0K1Q0K8_9BACT</name>
<dbReference type="Gene3D" id="3.60.40.10">
    <property type="entry name" value="PPM-type phosphatase domain"/>
    <property type="match status" value="1"/>
</dbReference>
<feature type="coiled-coil region" evidence="2">
    <location>
        <begin position="1"/>
        <end position="32"/>
    </location>
</feature>
<dbReference type="SUPFAM" id="SSF81606">
    <property type="entry name" value="PP2C-like"/>
    <property type="match status" value="1"/>
</dbReference>
<reference evidence="4 5" key="1">
    <citation type="submission" date="2015-08" db="EMBL/GenBank/DDBJ databases">
        <authorList>
            <person name="Babu N.S."/>
            <person name="Beckwith C.J."/>
            <person name="Beseler K.G."/>
            <person name="Brison A."/>
            <person name="Carone J.V."/>
            <person name="Caskin T.P."/>
            <person name="Diamond M."/>
            <person name="Durham M.E."/>
            <person name="Foxe J.M."/>
            <person name="Go M."/>
            <person name="Henderson B.A."/>
            <person name="Jones I.B."/>
            <person name="McGettigan J.A."/>
            <person name="Micheletti S.J."/>
            <person name="Nasrallah M.E."/>
            <person name="Ortiz D."/>
            <person name="Piller C.R."/>
            <person name="Privatt S.R."/>
            <person name="Schneider S.L."/>
            <person name="Sharp S."/>
            <person name="Smith T.C."/>
            <person name="Stanton J.D."/>
            <person name="Ullery H.E."/>
            <person name="Wilson R.J."/>
            <person name="Serrano M.G."/>
            <person name="Buck G."/>
            <person name="Lee V."/>
            <person name="Wang Y."/>
            <person name="Carvalho R."/>
            <person name="Voegtly L."/>
            <person name="Shi R."/>
            <person name="Duckworth R."/>
            <person name="Johnson A."/>
            <person name="Loviza R."/>
            <person name="Walstead R."/>
            <person name="Shah Z."/>
            <person name="Kiflezghi M."/>
            <person name="Wade K."/>
            <person name="Ball S.L."/>
            <person name="Bradley K.W."/>
            <person name="Asai D.J."/>
            <person name="Bowman C.A."/>
            <person name="Russell D.A."/>
            <person name="Pope W.H."/>
            <person name="Jacobs-Sera D."/>
            <person name="Hendrix R.W."/>
            <person name="Hatfull G.F."/>
        </authorList>
    </citation>
    <scope>NUCLEOTIDE SEQUENCE [LARGE SCALE GENOMIC DNA]</scope>
    <source>
        <strain evidence="4 5">DSM 27648</strain>
    </source>
</reference>
<keyword evidence="2" id="KW-0175">Coiled coil</keyword>